<name>A0ABP7MSM3_9GAMM</name>
<organism evidence="6 7">
    <name type="scientific">Litoribacillus peritrichatus</name>
    <dbReference type="NCBI Taxonomy" id="718191"/>
    <lineage>
        <taxon>Bacteria</taxon>
        <taxon>Pseudomonadati</taxon>
        <taxon>Pseudomonadota</taxon>
        <taxon>Gammaproteobacteria</taxon>
        <taxon>Oceanospirillales</taxon>
        <taxon>Oceanospirillaceae</taxon>
        <taxon>Litoribacillus</taxon>
    </lineage>
</organism>
<keyword evidence="2 4" id="KW-0479">Metal-binding</keyword>
<dbReference type="PROSITE" id="PS51007">
    <property type="entry name" value="CYTC"/>
    <property type="match status" value="1"/>
</dbReference>
<proteinExistence type="predicted"/>
<dbReference type="Pfam" id="PF13442">
    <property type="entry name" value="Cytochrome_CBB3"/>
    <property type="match status" value="1"/>
</dbReference>
<evidence type="ECO:0000256" key="2">
    <source>
        <dbReference type="ARBA" id="ARBA00022723"/>
    </source>
</evidence>
<evidence type="ECO:0000256" key="1">
    <source>
        <dbReference type="ARBA" id="ARBA00022617"/>
    </source>
</evidence>
<keyword evidence="1 4" id="KW-0349">Heme</keyword>
<dbReference type="InterPro" id="IPR009056">
    <property type="entry name" value="Cyt_c-like_dom"/>
</dbReference>
<dbReference type="Proteomes" id="UP001501565">
    <property type="component" value="Unassembled WGS sequence"/>
</dbReference>
<evidence type="ECO:0000313" key="6">
    <source>
        <dbReference type="EMBL" id="GAA3929075.1"/>
    </source>
</evidence>
<sequence>MFKSILNFGAYSIVILIAACSDQNDFPEVKDYEKNGRWYNHQQVTWGRSVYDKYCINCHNSKAVGTFKWKQPLEDGSYPPPPLNGTAHTWHHSLPVLLRTINDGGIHMGGKMPPFKDVLTDEEKLAVISYFQSFWSDEVYGRWSKRNSK</sequence>
<reference evidence="7" key="1">
    <citation type="journal article" date="2019" name="Int. J. Syst. Evol. Microbiol.">
        <title>The Global Catalogue of Microorganisms (GCM) 10K type strain sequencing project: providing services to taxonomists for standard genome sequencing and annotation.</title>
        <authorList>
            <consortium name="The Broad Institute Genomics Platform"/>
            <consortium name="The Broad Institute Genome Sequencing Center for Infectious Disease"/>
            <person name="Wu L."/>
            <person name="Ma J."/>
        </authorList>
    </citation>
    <scope>NUCLEOTIDE SEQUENCE [LARGE SCALE GENOMIC DNA]</scope>
    <source>
        <strain evidence="7">JCM 17551</strain>
    </source>
</reference>
<gene>
    <name evidence="6" type="ORF">GCM10022277_26990</name>
</gene>
<comment type="caution">
    <text evidence="6">The sequence shown here is derived from an EMBL/GenBank/DDBJ whole genome shotgun (WGS) entry which is preliminary data.</text>
</comment>
<evidence type="ECO:0000256" key="3">
    <source>
        <dbReference type="ARBA" id="ARBA00023004"/>
    </source>
</evidence>
<dbReference type="EMBL" id="BAABBN010000007">
    <property type="protein sequence ID" value="GAA3929075.1"/>
    <property type="molecule type" value="Genomic_DNA"/>
</dbReference>
<feature type="domain" description="Cytochrome c" evidence="5">
    <location>
        <begin position="42"/>
        <end position="135"/>
    </location>
</feature>
<evidence type="ECO:0000313" key="7">
    <source>
        <dbReference type="Proteomes" id="UP001501565"/>
    </source>
</evidence>
<keyword evidence="7" id="KW-1185">Reference proteome</keyword>
<dbReference type="RefSeq" id="WP_344799070.1">
    <property type="nucleotide sequence ID" value="NZ_BAABBN010000007.1"/>
</dbReference>
<accession>A0ABP7MSM3</accession>
<dbReference type="PROSITE" id="PS51257">
    <property type="entry name" value="PROKAR_LIPOPROTEIN"/>
    <property type="match status" value="1"/>
</dbReference>
<evidence type="ECO:0000256" key="4">
    <source>
        <dbReference type="PROSITE-ProRule" id="PRU00433"/>
    </source>
</evidence>
<dbReference type="InterPro" id="IPR036909">
    <property type="entry name" value="Cyt_c-like_dom_sf"/>
</dbReference>
<dbReference type="Gene3D" id="1.10.760.10">
    <property type="entry name" value="Cytochrome c-like domain"/>
    <property type="match status" value="1"/>
</dbReference>
<keyword evidence="3 4" id="KW-0408">Iron</keyword>
<protein>
    <recommendedName>
        <fullName evidence="5">Cytochrome c domain-containing protein</fullName>
    </recommendedName>
</protein>
<evidence type="ECO:0000259" key="5">
    <source>
        <dbReference type="PROSITE" id="PS51007"/>
    </source>
</evidence>
<dbReference type="SUPFAM" id="SSF46626">
    <property type="entry name" value="Cytochrome c"/>
    <property type="match status" value="1"/>
</dbReference>